<dbReference type="InterPro" id="IPR002401">
    <property type="entry name" value="Cyt_P450_E_grp-I"/>
</dbReference>
<dbReference type="GO" id="GO:0020037">
    <property type="term" value="F:heme binding"/>
    <property type="evidence" value="ECO:0007669"/>
    <property type="project" value="InterPro"/>
</dbReference>
<dbReference type="GO" id="GO:0016705">
    <property type="term" value="F:oxidoreductase activity, acting on paired donors, with incorporation or reduction of molecular oxygen"/>
    <property type="evidence" value="ECO:0007669"/>
    <property type="project" value="InterPro"/>
</dbReference>
<organism evidence="8 9">
    <name type="scientific">Decorospora gaudefroyi</name>
    <dbReference type="NCBI Taxonomy" id="184978"/>
    <lineage>
        <taxon>Eukaryota</taxon>
        <taxon>Fungi</taxon>
        <taxon>Dikarya</taxon>
        <taxon>Ascomycota</taxon>
        <taxon>Pezizomycotina</taxon>
        <taxon>Dothideomycetes</taxon>
        <taxon>Pleosporomycetidae</taxon>
        <taxon>Pleosporales</taxon>
        <taxon>Pleosporineae</taxon>
        <taxon>Pleosporaceae</taxon>
        <taxon>Decorospora</taxon>
    </lineage>
</organism>
<protein>
    <submittedName>
        <fullName evidence="8">Putative P450 monooxygenase</fullName>
    </submittedName>
</protein>
<keyword evidence="7" id="KW-0349">Heme</keyword>
<keyword evidence="5 7" id="KW-0408">Iron</keyword>
<dbReference type="Proteomes" id="UP000800040">
    <property type="component" value="Unassembled WGS sequence"/>
</dbReference>
<dbReference type="OrthoDB" id="3945418at2759"/>
<keyword evidence="9" id="KW-1185">Reference proteome</keyword>
<keyword evidence="4" id="KW-0560">Oxidoreductase</keyword>
<comment type="cofactor">
    <cofactor evidence="1 7">
        <name>heme</name>
        <dbReference type="ChEBI" id="CHEBI:30413"/>
    </cofactor>
</comment>
<dbReference type="InterPro" id="IPR050121">
    <property type="entry name" value="Cytochrome_P450_monoxygenase"/>
</dbReference>
<evidence type="ECO:0000256" key="3">
    <source>
        <dbReference type="ARBA" id="ARBA00022723"/>
    </source>
</evidence>
<evidence type="ECO:0000256" key="5">
    <source>
        <dbReference type="ARBA" id="ARBA00023004"/>
    </source>
</evidence>
<dbReference type="InterPro" id="IPR001128">
    <property type="entry name" value="Cyt_P450"/>
</dbReference>
<feature type="binding site" description="axial binding residue" evidence="7">
    <location>
        <position position="449"/>
    </location>
    <ligand>
        <name>heme</name>
        <dbReference type="ChEBI" id="CHEBI:30413"/>
    </ligand>
    <ligandPart>
        <name>Fe</name>
        <dbReference type="ChEBI" id="CHEBI:18248"/>
    </ligandPart>
</feature>
<comment type="similarity">
    <text evidence="2">Belongs to the cytochrome P450 family.</text>
</comment>
<accession>A0A6A5KIP3</accession>
<keyword evidence="6 8" id="KW-0503">Monooxygenase</keyword>
<dbReference type="CDD" id="cd11062">
    <property type="entry name" value="CYP58-like"/>
    <property type="match status" value="1"/>
</dbReference>
<dbReference type="AlphaFoldDB" id="A0A6A5KIP3"/>
<dbReference type="PRINTS" id="PR00463">
    <property type="entry name" value="EP450I"/>
</dbReference>
<proteinExistence type="inferred from homology"/>
<reference evidence="8" key="1">
    <citation type="submission" date="2020-01" db="EMBL/GenBank/DDBJ databases">
        <authorList>
            <consortium name="DOE Joint Genome Institute"/>
            <person name="Haridas S."/>
            <person name="Albert R."/>
            <person name="Binder M."/>
            <person name="Bloem J."/>
            <person name="Labutti K."/>
            <person name="Salamov A."/>
            <person name="Andreopoulos B."/>
            <person name="Baker S.E."/>
            <person name="Barry K."/>
            <person name="Bills G."/>
            <person name="Bluhm B.H."/>
            <person name="Cannon C."/>
            <person name="Castanera R."/>
            <person name="Culley D.E."/>
            <person name="Daum C."/>
            <person name="Ezra D."/>
            <person name="Gonzalez J.B."/>
            <person name="Henrissat B."/>
            <person name="Kuo A."/>
            <person name="Liang C."/>
            <person name="Lipzen A."/>
            <person name="Lutzoni F."/>
            <person name="Magnuson J."/>
            <person name="Mondo S."/>
            <person name="Nolan M."/>
            <person name="Ohm R."/>
            <person name="Pangilinan J."/>
            <person name="Park H.-J."/>
            <person name="Ramirez L."/>
            <person name="Alfaro M."/>
            <person name="Sun H."/>
            <person name="Tritt A."/>
            <person name="Yoshinaga Y."/>
            <person name="Zwiers L.-H."/>
            <person name="Turgeon B.G."/>
            <person name="Goodwin S.B."/>
            <person name="Spatafora J.W."/>
            <person name="Crous P.W."/>
            <person name="Grigoriev I.V."/>
        </authorList>
    </citation>
    <scope>NUCLEOTIDE SEQUENCE</scope>
    <source>
        <strain evidence="8">P77</strain>
    </source>
</reference>
<name>A0A6A5KIP3_9PLEO</name>
<evidence type="ECO:0000313" key="9">
    <source>
        <dbReference type="Proteomes" id="UP000800040"/>
    </source>
</evidence>
<gene>
    <name evidence="8" type="ORF">BDW02DRAFT_645661</name>
</gene>
<dbReference type="SUPFAM" id="SSF48264">
    <property type="entry name" value="Cytochrome P450"/>
    <property type="match status" value="1"/>
</dbReference>
<evidence type="ECO:0000256" key="1">
    <source>
        <dbReference type="ARBA" id="ARBA00001971"/>
    </source>
</evidence>
<evidence type="ECO:0000256" key="7">
    <source>
        <dbReference type="PIRSR" id="PIRSR602401-1"/>
    </source>
</evidence>
<dbReference type="EMBL" id="ML975266">
    <property type="protein sequence ID" value="KAF1837008.1"/>
    <property type="molecule type" value="Genomic_DNA"/>
</dbReference>
<dbReference type="GO" id="GO:0004497">
    <property type="term" value="F:monooxygenase activity"/>
    <property type="evidence" value="ECO:0007669"/>
    <property type="project" value="UniProtKB-KW"/>
</dbReference>
<dbReference type="InterPro" id="IPR036396">
    <property type="entry name" value="Cyt_P450_sf"/>
</dbReference>
<sequence length="513" mass="57683">MSFPEHITKISLPEIFIGLASAQTIYCLALIIYRLYISPLSHFPGPKLAAATLWYEFYFDFVKRGRFAWEIKRMHQVYGPVVRINPFELHVSDPDFYDTLYLGRRDKLKWSTDMMPSPGALFTTVEHELHRRRRAPLAPFFSAAAIRRFDAGIRGKVEGLSRRLDEYRRGGRVVNLGDAMTAMTTDIITQYSFGFSYNFLEAEGFNPDWSAVMKSCTEQSLLNKQMPWLMAQVGKIPVCWLVWIKPEMADFMRFRADVAQSVQRVLSGRGKGNEDSGHATIFHSLLASDLPASEMSPKRLQGEGEALVGAGAVTTAHYLTTTIYHILANPPVLQKLQQEMKSAMPDRSTLPPYHELSQLPYLAAVALEGFRISHGVIARLTRIAPDAVLQVAGYTIPAGTPVGMSSWLTHLNPDLFPLPDTFRPERWLEPGAEQLKRYLVNFTKGSRVCLGKELAKAEIVYVLALVAGRWNSAEGRVMELWGTERADVDIGHDFFNPYPRMGSCGVRVVMSGD</sequence>
<keyword evidence="3 7" id="KW-0479">Metal-binding</keyword>
<dbReference type="GO" id="GO:0005506">
    <property type="term" value="F:iron ion binding"/>
    <property type="evidence" value="ECO:0007669"/>
    <property type="project" value="InterPro"/>
</dbReference>
<dbReference type="Gene3D" id="1.10.630.10">
    <property type="entry name" value="Cytochrome P450"/>
    <property type="match status" value="1"/>
</dbReference>
<evidence type="ECO:0000256" key="6">
    <source>
        <dbReference type="ARBA" id="ARBA00023033"/>
    </source>
</evidence>
<evidence type="ECO:0000256" key="2">
    <source>
        <dbReference type="ARBA" id="ARBA00010617"/>
    </source>
</evidence>
<evidence type="ECO:0000256" key="4">
    <source>
        <dbReference type="ARBA" id="ARBA00023002"/>
    </source>
</evidence>
<dbReference type="Pfam" id="PF00067">
    <property type="entry name" value="p450"/>
    <property type="match status" value="1"/>
</dbReference>
<dbReference type="PANTHER" id="PTHR24305:SF157">
    <property type="entry name" value="N-ACETYLTRYPTOPHAN 6-HYDROXYLASE IVOC-RELATED"/>
    <property type="match status" value="1"/>
</dbReference>
<evidence type="ECO:0000313" key="8">
    <source>
        <dbReference type="EMBL" id="KAF1837008.1"/>
    </source>
</evidence>
<dbReference type="PANTHER" id="PTHR24305">
    <property type="entry name" value="CYTOCHROME P450"/>
    <property type="match status" value="1"/>
</dbReference>